<evidence type="ECO:0000256" key="8">
    <source>
        <dbReference type="ARBA" id="ARBA00022989"/>
    </source>
</evidence>
<gene>
    <name evidence="11" type="ORF">Ccrd_019550</name>
</gene>
<dbReference type="STRING" id="59895.A0A124SF55"/>
<evidence type="ECO:0000313" key="12">
    <source>
        <dbReference type="Proteomes" id="UP000243975"/>
    </source>
</evidence>
<dbReference type="OMA" id="PRDMHAK"/>
<dbReference type="PANTHER" id="PTHR22760:SF2">
    <property type="entry name" value="ALPHA-1,2-MANNOSYLTRANSFERASE ALG9"/>
    <property type="match status" value="1"/>
</dbReference>
<dbReference type="PANTHER" id="PTHR22760">
    <property type="entry name" value="GLYCOSYLTRANSFERASE"/>
    <property type="match status" value="1"/>
</dbReference>
<feature type="transmembrane region" description="Helical" evidence="10">
    <location>
        <begin position="202"/>
        <end position="228"/>
    </location>
</feature>
<dbReference type="EC" id="2.4.1.-" evidence="10"/>
<feature type="transmembrane region" description="Helical" evidence="10">
    <location>
        <begin position="303"/>
        <end position="320"/>
    </location>
</feature>
<reference evidence="11 12" key="1">
    <citation type="journal article" date="2016" name="Sci. Rep.">
        <title>The genome sequence of the outbreeding globe artichoke constructed de novo incorporating a phase-aware low-pass sequencing strategy of F1 progeny.</title>
        <authorList>
            <person name="Scaglione D."/>
            <person name="Reyes-Chin-Wo S."/>
            <person name="Acquadro A."/>
            <person name="Froenicke L."/>
            <person name="Portis E."/>
            <person name="Beitel C."/>
            <person name="Tirone M."/>
            <person name="Mauro R."/>
            <person name="Lo Monaco A."/>
            <person name="Mauromicale G."/>
            <person name="Faccioli P."/>
            <person name="Cattivelli L."/>
            <person name="Rieseberg L."/>
            <person name="Michelmore R."/>
            <person name="Lanteri S."/>
        </authorList>
    </citation>
    <scope>NUCLEOTIDE SEQUENCE [LARGE SCALE GENOMIC DNA]</scope>
    <source>
        <strain evidence="11">2C</strain>
    </source>
</reference>
<dbReference type="GO" id="GO:0000026">
    <property type="term" value="F:alpha-1,2-mannosyltransferase activity"/>
    <property type="evidence" value="ECO:0007669"/>
    <property type="project" value="EnsemblPlants"/>
</dbReference>
<protein>
    <recommendedName>
        <fullName evidence="10">Mannosyltransferase</fullName>
        <ecNumber evidence="10">2.4.1.-</ecNumber>
    </recommendedName>
</protein>
<sequence length="523" mass="59150">MAALATRRRRPLEADRLLPSTSADGYTKVDKPPASLGAEVEKGLSWTFPIFALGLLRYLSATTNIIHDCDEVFNYWEPLHFLLYKSGFQTWEYSSQFALRSYLYILFHYLVGWPASWCYNWLEEEKVRVFYAVRIFLGLLSVVTEAALVVALSRKFGKRLALYTLAMLCLTSGCFFASTSLLPSSFSMYAISLSSAMFLFGMHAMAVAVAATGVILGWPFSILAFLPVTVYSLHRRFKQAFLSGVLISLTLLALSVVVDYHYYGKWTSSVMNLLVYNVLGGGESHLYGTEGPLYYLKNGFNNFNFALIFALFFVATLPVTKKKYAPDLLIVVSPVYIWLAFMSLQPHKEERFLYPIYPLICVAAAAMAKYVRPLLIGLILCVSHSRTFSIINGYAAPLEIYKHFEHHYDAGSGAVVCVGSEWHRFPSSFFIPDYVSEVRWIDDGFRGLLPFPFNSTLGGTSAAPPYFNNKNKASPDQFVVAALPYLDRELSPPLHRSFFIPYVWEEKNIFGIYKLLKRHKGQQ</sequence>
<organism evidence="11 12">
    <name type="scientific">Cynara cardunculus var. scolymus</name>
    <name type="common">Globe artichoke</name>
    <name type="synonym">Cynara scolymus</name>
    <dbReference type="NCBI Taxonomy" id="59895"/>
    <lineage>
        <taxon>Eukaryota</taxon>
        <taxon>Viridiplantae</taxon>
        <taxon>Streptophyta</taxon>
        <taxon>Embryophyta</taxon>
        <taxon>Tracheophyta</taxon>
        <taxon>Spermatophyta</taxon>
        <taxon>Magnoliopsida</taxon>
        <taxon>eudicotyledons</taxon>
        <taxon>Gunneridae</taxon>
        <taxon>Pentapetalae</taxon>
        <taxon>asterids</taxon>
        <taxon>campanulids</taxon>
        <taxon>Asterales</taxon>
        <taxon>Asteraceae</taxon>
        <taxon>Carduoideae</taxon>
        <taxon>Cardueae</taxon>
        <taxon>Carduinae</taxon>
        <taxon>Cynara</taxon>
    </lineage>
</organism>
<dbReference type="GO" id="GO:0036503">
    <property type="term" value="P:ERAD pathway"/>
    <property type="evidence" value="ECO:0007669"/>
    <property type="project" value="EnsemblPlants"/>
</dbReference>
<dbReference type="GO" id="GO:0005789">
    <property type="term" value="C:endoplasmic reticulum membrane"/>
    <property type="evidence" value="ECO:0007669"/>
    <property type="project" value="UniProtKB-SubCell"/>
</dbReference>
<keyword evidence="5" id="KW-0808">Transferase</keyword>
<keyword evidence="7 10" id="KW-0256">Endoplasmic reticulum</keyword>
<comment type="subcellular location">
    <subcellularLocation>
        <location evidence="1 10">Endoplasmic reticulum membrane</location>
        <topology evidence="1 10">Multi-pass membrane protein</topology>
    </subcellularLocation>
</comment>
<keyword evidence="8 10" id="KW-1133">Transmembrane helix</keyword>
<feature type="transmembrane region" description="Helical" evidence="10">
    <location>
        <begin position="327"/>
        <end position="344"/>
    </location>
</feature>
<feature type="transmembrane region" description="Helical" evidence="10">
    <location>
        <begin position="356"/>
        <end position="382"/>
    </location>
</feature>
<evidence type="ECO:0000256" key="9">
    <source>
        <dbReference type="ARBA" id="ARBA00023136"/>
    </source>
</evidence>
<comment type="similarity">
    <text evidence="3 10">Belongs to the glycosyltransferase 22 family.</text>
</comment>
<keyword evidence="9 10" id="KW-0472">Membrane</keyword>
<keyword evidence="12" id="KW-1185">Reference proteome</keyword>
<feature type="transmembrane region" description="Helical" evidence="10">
    <location>
        <begin position="160"/>
        <end position="182"/>
    </location>
</feature>
<evidence type="ECO:0000256" key="10">
    <source>
        <dbReference type="RuleBase" id="RU363075"/>
    </source>
</evidence>
<comment type="pathway">
    <text evidence="2">Protein modification; protein glycosylation.</text>
</comment>
<evidence type="ECO:0000256" key="6">
    <source>
        <dbReference type="ARBA" id="ARBA00022692"/>
    </source>
</evidence>
<evidence type="ECO:0000256" key="1">
    <source>
        <dbReference type="ARBA" id="ARBA00004477"/>
    </source>
</evidence>
<dbReference type="GO" id="GO:0006487">
    <property type="term" value="P:protein N-linked glycosylation"/>
    <property type="evidence" value="ECO:0007669"/>
    <property type="project" value="TreeGrafter"/>
</dbReference>
<evidence type="ECO:0000256" key="3">
    <source>
        <dbReference type="ARBA" id="ARBA00007063"/>
    </source>
</evidence>
<comment type="caution">
    <text evidence="11">The sequence shown here is derived from an EMBL/GenBank/DDBJ whole genome shotgun (WGS) entry which is preliminary data.</text>
</comment>
<dbReference type="EMBL" id="LEKV01002660">
    <property type="protein sequence ID" value="KVI02176.1"/>
    <property type="molecule type" value="Genomic_DNA"/>
</dbReference>
<evidence type="ECO:0000256" key="2">
    <source>
        <dbReference type="ARBA" id="ARBA00004922"/>
    </source>
</evidence>
<dbReference type="InterPro" id="IPR005599">
    <property type="entry name" value="GPI_mannosylTrfase"/>
</dbReference>
<evidence type="ECO:0000256" key="5">
    <source>
        <dbReference type="ARBA" id="ARBA00022679"/>
    </source>
</evidence>
<dbReference type="AlphaFoldDB" id="A0A124SF55"/>
<keyword evidence="4 10" id="KW-0328">Glycosyltransferase</keyword>
<dbReference type="Pfam" id="PF03901">
    <property type="entry name" value="Glyco_transf_22"/>
    <property type="match status" value="1"/>
</dbReference>
<feature type="transmembrane region" description="Helical" evidence="10">
    <location>
        <begin position="128"/>
        <end position="153"/>
    </location>
</feature>
<name>A0A124SF55_CYNCS</name>
<feature type="transmembrane region" description="Helical" evidence="10">
    <location>
        <begin position="102"/>
        <end position="122"/>
    </location>
</feature>
<proteinExistence type="inferred from homology"/>
<accession>A0A124SF55</accession>
<dbReference type="UniPathway" id="UPA00378"/>
<feature type="transmembrane region" description="Helical" evidence="10">
    <location>
        <begin position="240"/>
        <end position="263"/>
    </location>
</feature>
<evidence type="ECO:0000313" key="11">
    <source>
        <dbReference type="EMBL" id="KVI02176.1"/>
    </source>
</evidence>
<dbReference type="Proteomes" id="UP000243975">
    <property type="component" value="Unassembled WGS sequence"/>
</dbReference>
<evidence type="ECO:0000256" key="4">
    <source>
        <dbReference type="ARBA" id="ARBA00022676"/>
    </source>
</evidence>
<evidence type="ECO:0000256" key="7">
    <source>
        <dbReference type="ARBA" id="ARBA00022824"/>
    </source>
</evidence>
<keyword evidence="6 10" id="KW-0812">Transmembrane</keyword>
<dbReference type="Gramene" id="KVI02176">
    <property type="protein sequence ID" value="KVI02176"/>
    <property type="gene ID" value="Ccrd_019550"/>
</dbReference>